<dbReference type="Pfam" id="PF00067">
    <property type="entry name" value="p450"/>
    <property type="match status" value="1"/>
</dbReference>
<dbReference type="Gene3D" id="1.10.630.10">
    <property type="entry name" value="Cytochrome P450"/>
    <property type="match status" value="1"/>
</dbReference>
<comment type="caution">
    <text evidence="9">The sequence shown here is derived from an EMBL/GenBank/DDBJ whole genome shotgun (WGS) entry which is preliminary data.</text>
</comment>
<sequence>MGVLQVAAAAAKEGALGTASPVLLGLLALALFLWTSSGSMKKNLPPVPKGYPLLGNLLDVISAGGLLHLKMISWAQEHGEIIRVVLGPNTEYVINSDRACAAIFQKNAAVSSERPAWLVGQKYITNYESMDLLDASNPRWKLQRKIALQNLTSVQRAQDGLPFLYHETLKFLYQVSQDPNAGTEEQTNLWDSIGRYVYSTFTSQLYGLEVIVQKNDITTTISGFYIADVFTALDYLPLALKPWAKNGIKRHKSDVEFVEKRLNYARQLVSSGSAPDSFMTRVLTSTDKSGATDSESAYVALKLIAAASDTSRVSTWVFLEQMMMNPHIQLHARKLIDDTVGDRLPVWEDIDRIPYVRYIMKETWRMRPPVGNALAHRITADITYENYVIPAGATVRPNIWAIGRDPKRHEDPDTFKPERWEGDELSTQQSANLPDASQRDHFAFGVGRRFCPGVPVAERSFAVAIMRTLWAFDISVRPGSPMPLNPDVYIDKELPGVPGRRLPLSLKVREDRKALIEKAWKRELAEWQVYVGDSLLLLSHMLKASLTVS</sequence>
<dbReference type="PANTHER" id="PTHR46300">
    <property type="entry name" value="P450, PUTATIVE (EUROFUNG)-RELATED-RELATED"/>
    <property type="match status" value="1"/>
</dbReference>
<evidence type="ECO:0000256" key="3">
    <source>
        <dbReference type="ARBA" id="ARBA00023002"/>
    </source>
</evidence>
<dbReference type="InterPro" id="IPR002401">
    <property type="entry name" value="Cyt_P450_E_grp-I"/>
</dbReference>
<feature type="binding site" description="axial binding residue" evidence="5">
    <location>
        <position position="451"/>
    </location>
    <ligand>
        <name>heme</name>
        <dbReference type="ChEBI" id="CHEBI:30413"/>
    </ligand>
    <ligandPart>
        <name>Fe</name>
        <dbReference type="ChEBI" id="CHEBI:18248"/>
    </ligandPart>
</feature>
<evidence type="ECO:0000256" key="1">
    <source>
        <dbReference type="ARBA" id="ARBA00010617"/>
    </source>
</evidence>
<comment type="cofactor">
    <cofactor evidence="5">
        <name>heme</name>
        <dbReference type="ChEBI" id="CHEBI:30413"/>
    </cofactor>
</comment>
<dbReference type="GO" id="GO:0005506">
    <property type="term" value="F:iron ion binding"/>
    <property type="evidence" value="ECO:0007669"/>
    <property type="project" value="InterPro"/>
</dbReference>
<keyword evidence="3 6" id="KW-0560">Oxidoreductase</keyword>
<dbReference type="GO" id="GO:0016705">
    <property type="term" value="F:oxidoreductase activity, acting on paired donors, with incorporation or reduction of molecular oxygen"/>
    <property type="evidence" value="ECO:0007669"/>
    <property type="project" value="InterPro"/>
</dbReference>
<dbReference type="PROSITE" id="PS00086">
    <property type="entry name" value="CYTOCHROME_P450"/>
    <property type="match status" value="1"/>
</dbReference>
<dbReference type="SUPFAM" id="SSF48264">
    <property type="entry name" value="Cytochrome P450"/>
    <property type="match status" value="1"/>
</dbReference>
<dbReference type="InterPro" id="IPR017972">
    <property type="entry name" value="Cyt_P450_CS"/>
</dbReference>
<keyword evidence="6" id="KW-0503">Monooxygenase</keyword>
<dbReference type="PRINTS" id="PR00463">
    <property type="entry name" value="EP450I"/>
</dbReference>
<proteinExistence type="inferred from homology"/>
<evidence type="ECO:0000256" key="8">
    <source>
        <dbReference type="SAM" id="Phobius"/>
    </source>
</evidence>
<reference evidence="9 10" key="1">
    <citation type="submission" date="2014-02" db="EMBL/GenBank/DDBJ databases">
        <title>The genome sequence of Colletotrichum fioriniae PJ7.</title>
        <authorList>
            <person name="Baroncelli R."/>
            <person name="Thon M.R."/>
        </authorList>
    </citation>
    <scope>NUCLEOTIDE SEQUENCE [LARGE SCALE GENOMIC DNA]</scope>
    <source>
        <strain evidence="9 10">PJ7</strain>
    </source>
</reference>
<dbReference type="HOGENOM" id="CLU_001570_2_1_1"/>
<dbReference type="KEGG" id="cfj:CFIO01_01895"/>
<dbReference type="PANTHER" id="PTHR46300:SF5">
    <property type="entry name" value="CYTOCHROME P450"/>
    <property type="match status" value="1"/>
</dbReference>
<evidence type="ECO:0008006" key="11">
    <source>
        <dbReference type="Google" id="ProtNLM"/>
    </source>
</evidence>
<name>A0A010R127_9PEZI</name>
<keyword evidence="8" id="KW-1133">Transmembrane helix</keyword>
<keyword evidence="4 5" id="KW-0408">Iron</keyword>
<dbReference type="InterPro" id="IPR036396">
    <property type="entry name" value="Cyt_P450_sf"/>
</dbReference>
<protein>
    <recommendedName>
        <fullName evidence="11">Cytochrome P450</fullName>
    </recommendedName>
</protein>
<dbReference type="GO" id="GO:0004497">
    <property type="term" value="F:monooxygenase activity"/>
    <property type="evidence" value="ECO:0007669"/>
    <property type="project" value="UniProtKB-KW"/>
</dbReference>
<evidence type="ECO:0000256" key="6">
    <source>
        <dbReference type="RuleBase" id="RU000461"/>
    </source>
</evidence>
<keyword evidence="2 5" id="KW-0479">Metal-binding</keyword>
<feature type="compositionally biased region" description="Basic and acidic residues" evidence="7">
    <location>
        <begin position="405"/>
        <end position="422"/>
    </location>
</feature>
<keyword evidence="8" id="KW-0812">Transmembrane</keyword>
<evidence type="ECO:0000256" key="7">
    <source>
        <dbReference type="SAM" id="MobiDB-lite"/>
    </source>
</evidence>
<keyword evidence="8" id="KW-0472">Membrane</keyword>
<keyword evidence="5 6" id="KW-0349">Heme</keyword>
<dbReference type="AlphaFoldDB" id="A0A010R127"/>
<dbReference type="STRING" id="1445577.A0A010R127"/>
<accession>A0A010R127</accession>
<dbReference type="GO" id="GO:0020037">
    <property type="term" value="F:heme binding"/>
    <property type="evidence" value="ECO:0007669"/>
    <property type="project" value="InterPro"/>
</dbReference>
<dbReference type="OrthoDB" id="1470350at2759"/>
<evidence type="ECO:0000313" key="10">
    <source>
        <dbReference type="Proteomes" id="UP000020467"/>
    </source>
</evidence>
<evidence type="ECO:0000256" key="4">
    <source>
        <dbReference type="ARBA" id="ARBA00023004"/>
    </source>
</evidence>
<gene>
    <name evidence="9" type="ORF">CFIO01_01895</name>
</gene>
<evidence type="ECO:0000313" key="9">
    <source>
        <dbReference type="EMBL" id="EXF82435.1"/>
    </source>
</evidence>
<dbReference type="eggNOG" id="KOG0156">
    <property type="taxonomic scope" value="Eukaryota"/>
</dbReference>
<evidence type="ECO:0000256" key="5">
    <source>
        <dbReference type="PIRSR" id="PIRSR602401-1"/>
    </source>
</evidence>
<feature type="transmembrane region" description="Helical" evidence="8">
    <location>
        <begin position="15"/>
        <end position="34"/>
    </location>
</feature>
<organism evidence="9 10">
    <name type="scientific">Colletotrichum fioriniae PJ7</name>
    <dbReference type="NCBI Taxonomy" id="1445577"/>
    <lineage>
        <taxon>Eukaryota</taxon>
        <taxon>Fungi</taxon>
        <taxon>Dikarya</taxon>
        <taxon>Ascomycota</taxon>
        <taxon>Pezizomycotina</taxon>
        <taxon>Sordariomycetes</taxon>
        <taxon>Hypocreomycetidae</taxon>
        <taxon>Glomerellales</taxon>
        <taxon>Glomerellaceae</taxon>
        <taxon>Colletotrichum</taxon>
        <taxon>Colletotrichum acutatum species complex</taxon>
    </lineage>
</organism>
<evidence type="ECO:0000256" key="2">
    <source>
        <dbReference type="ARBA" id="ARBA00022723"/>
    </source>
</evidence>
<dbReference type="EMBL" id="JARH01000321">
    <property type="protein sequence ID" value="EXF82435.1"/>
    <property type="molecule type" value="Genomic_DNA"/>
</dbReference>
<dbReference type="InterPro" id="IPR001128">
    <property type="entry name" value="Cyt_P450"/>
</dbReference>
<comment type="similarity">
    <text evidence="1 6">Belongs to the cytochrome P450 family.</text>
</comment>
<feature type="region of interest" description="Disordered" evidence="7">
    <location>
        <begin position="405"/>
        <end position="431"/>
    </location>
</feature>
<keyword evidence="10" id="KW-1185">Reference proteome</keyword>
<dbReference type="InterPro" id="IPR050364">
    <property type="entry name" value="Cytochrome_P450_fung"/>
</dbReference>
<dbReference type="Proteomes" id="UP000020467">
    <property type="component" value="Unassembled WGS sequence"/>
</dbReference>